<proteinExistence type="predicted"/>
<keyword evidence="3" id="KW-1185">Reference proteome</keyword>
<name>A0A9D4D2N1_DREPO</name>
<dbReference type="Proteomes" id="UP000828390">
    <property type="component" value="Unassembled WGS sequence"/>
</dbReference>
<accession>A0A9D4D2N1</accession>
<evidence type="ECO:0000256" key="1">
    <source>
        <dbReference type="SAM" id="MobiDB-lite"/>
    </source>
</evidence>
<comment type="caution">
    <text evidence="2">The sequence shown here is derived from an EMBL/GenBank/DDBJ whole genome shotgun (WGS) entry which is preliminary data.</text>
</comment>
<feature type="region of interest" description="Disordered" evidence="1">
    <location>
        <begin position="1"/>
        <end position="77"/>
    </location>
</feature>
<dbReference type="EMBL" id="JAIWYP010000011">
    <property type="protein sequence ID" value="KAH3736835.1"/>
    <property type="molecule type" value="Genomic_DNA"/>
</dbReference>
<evidence type="ECO:0000313" key="3">
    <source>
        <dbReference type="Proteomes" id="UP000828390"/>
    </source>
</evidence>
<protein>
    <submittedName>
        <fullName evidence="2">Uncharacterized protein</fullName>
    </submittedName>
</protein>
<sequence>MTLRERGTLERGGHRGRQKKSWADNEDFCIVGPSNGKSVPGIDDDDDDDDDNDDDDDDDNDDEDDDDDDTLNGRHSQCNTIYQARCVRGE</sequence>
<feature type="compositionally biased region" description="Basic and acidic residues" evidence="1">
    <location>
        <begin position="1"/>
        <end position="13"/>
    </location>
</feature>
<evidence type="ECO:0000313" key="2">
    <source>
        <dbReference type="EMBL" id="KAH3736835.1"/>
    </source>
</evidence>
<dbReference type="AlphaFoldDB" id="A0A9D4D2N1"/>
<feature type="compositionally biased region" description="Acidic residues" evidence="1">
    <location>
        <begin position="42"/>
        <end position="70"/>
    </location>
</feature>
<reference evidence="2" key="1">
    <citation type="journal article" date="2019" name="bioRxiv">
        <title>The Genome of the Zebra Mussel, Dreissena polymorpha: A Resource for Invasive Species Research.</title>
        <authorList>
            <person name="McCartney M.A."/>
            <person name="Auch B."/>
            <person name="Kono T."/>
            <person name="Mallez S."/>
            <person name="Zhang Y."/>
            <person name="Obille A."/>
            <person name="Becker A."/>
            <person name="Abrahante J.E."/>
            <person name="Garbe J."/>
            <person name="Badalamenti J.P."/>
            <person name="Herman A."/>
            <person name="Mangelson H."/>
            <person name="Liachko I."/>
            <person name="Sullivan S."/>
            <person name="Sone E.D."/>
            <person name="Koren S."/>
            <person name="Silverstein K.A.T."/>
            <person name="Beckman K.B."/>
            <person name="Gohl D.M."/>
        </authorList>
    </citation>
    <scope>NUCLEOTIDE SEQUENCE</scope>
    <source>
        <strain evidence="2">Duluth1</strain>
        <tissue evidence="2">Whole animal</tissue>
    </source>
</reference>
<organism evidence="2 3">
    <name type="scientific">Dreissena polymorpha</name>
    <name type="common">Zebra mussel</name>
    <name type="synonym">Mytilus polymorpha</name>
    <dbReference type="NCBI Taxonomy" id="45954"/>
    <lineage>
        <taxon>Eukaryota</taxon>
        <taxon>Metazoa</taxon>
        <taxon>Spiralia</taxon>
        <taxon>Lophotrochozoa</taxon>
        <taxon>Mollusca</taxon>
        <taxon>Bivalvia</taxon>
        <taxon>Autobranchia</taxon>
        <taxon>Heteroconchia</taxon>
        <taxon>Euheterodonta</taxon>
        <taxon>Imparidentia</taxon>
        <taxon>Neoheterodontei</taxon>
        <taxon>Myida</taxon>
        <taxon>Dreissenoidea</taxon>
        <taxon>Dreissenidae</taxon>
        <taxon>Dreissena</taxon>
    </lineage>
</organism>
<gene>
    <name evidence="2" type="ORF">DPMN_043409</name>
</gene>
<reference evidence="2" key="2">
    <citation type="submission" date="2020-11" db="EMBL/GenBank/DDBJ databases">
        <authorList>
            <person name="McCartney M.A."/>
            <person name="Auch B."/>
            <person name="Kono T."/>
            <person name="Mallez S."/>
            <person name="Becker A."/>
            <person name="Gohl D.M."/>
            <person name="Silverstein K.A.T."/>
            <person name="Koren S."/>
            <person name="Bechman K.B."/>
            <person name="Herman A."/>
            <person name="Abrahante J.E."/>
            <person name="Garbe J."/>
        </authorList>
    </citation>
    <scope>NUCLEOTIDE SEQUENCE</scope>
    <source>
        <strain evidence="2">Duluth1</strain>
        <tissue evidence="2">Whole animal</tissue>
    </source>
</reference>